<keyword evidence="8" id="KW-1185">Reference proteome</keyword>
<feature type="transmembrane region" description="Helical" evidence="5">
    <location>
        <begin position="361"/>
        <end position="378"/>
    </location>
</feature>
<dbReference type="GO" id="GO:0140359">
    <property type="term" value="F:ABC-type transporter activity"/>
    <property type="evidence" value="ECO:0007669"/>
    <property type="project" value="InterPro"/>
</dbReference>
<evidence type="ECO:0000259" key="6">
    <source>
        <dbReference type="Pfam" id="PF12698"/>
    </source>
</evidence>
<feature type="transmembrane region" description="Helical" evidence="5">
    <location>
        <begin position="274"/>
        <end position="295"/>
    </location>
</feature>
<comment type="subcellular location">
    <subcellularLocation>
        <location evidence="1">Membrane</location>
        <topology evidence="1">Multi-pass membrane protein</topology>
    </subcellularLocation>
</comment>
<keyword evidence="2 5" id="KW-0812">Transmembrane</keyword>
<dbReference type="Pfam" id="PF12698">
    <property type="entry name" value="ABC2_membrane_3"/>
    <property type="match status" value="1"/>
</dbReference>
<gene>
    <name evidence="7" type="ORF">EDC19_2801</name>
</gene>
<evidence type="ECO:0000256" key="4">
    <source>
        <dbReference type="ARBA" id="ARBA00023136"/>
    </source>
</evidence>
<evidence type="ECO:0000313" key="8">
    <source>
        <dbReference type="Proteomes" id="UP000294545"/>
    </source>
</evidence>
<evidence type="ECO:0000256" key="3">
    <source>
        <dbReference type="ARBA" id="ARBA00022989"/>
    </source>
</evidence>
<dbReference type="Proteomes" id="UP000294545">
    <property type="component" value="Unassembled WGS sequence"/>
</dbReference>
<evidence type="ECO:0000313" key="7">
    <source>
        <dbReference type="EMBL" id="TCK86747.1"/>
    </source>
</evidence>
<feature type="transmembrane region" description="Helical" evidence="5">
    <location>
        <begin position="302"/>
        <end position="321"/>
    </location>
</feature>
<keyword evidence="4 5" id="KW-0472">Membrane</keyword>
<sequence length="387" mass="44413">MRVWAYIKLTLRDIFKNFPLLVFTISIFPLGLVFILGFFMDNTSNILDIPSIKVMITDEDESLLSNELTQLLSNEAYNPFIQIDEEAYNYEIIIPEGYEVAITQYKPLDIQVKLGEKSSSSKADLLISVIDVYNKEIHKGMVINNNLEKRHLSQETKKQVVNTIQNQLQQINEEELFSQKIVESKKIFTSFENYSIASYSFSFLLLVMIFLVSAFTEKDLGLYKRINATPMTRTQYYNYTLMSSGIGIFIFNMIYVLVLRVLGLSFQGRLIDLLIIQIIMTLVASALVGFLWAFMNKSSSMIVLNTIMMIQMLINVGFRYGTYTAESSIMNKIISFSPDTLITKTLDGYVLNGTIENVKHYLLSLLIIGLICYLMGLIKANIRWRNE</sequence>
<reference evidence="7 8" key="1">
    <citation type="submission" date="2019-03" db="EMBL/GenBank/DDBJ databases">
        <title>Genomic Encyclopedia of Type Strains, Phase IV (KMG-IV): sequencing the most valuable type-strain genomes for metagenomic binning, comparative biology and taxonomic classification.</title>
        <authorList>
            <person name="Goeker M."/>
        </authorList>
    </citation>
    <scope>NUCLEOTIDE SEQUENCE [LARGE SCALE GENOMIC DNA]</scope>
    <source>
        <strain evidence="7 8">DSM 24176</strain>
    </source>
</reference>
<protein>
    <submittedName>
        <fullName evidence="7">ABC-2 type transport system permease protein</fullName>
    </submittedName>
</protein>
<evidence type="ECO:0000256" key="2">
    <source>
        <dbReference type="ARBA" id="ARBA00022692"/>
    </source>
</evidence>
<evidence type="ECO:0000256" key="1">
    <source>
        <dbReference type="ARBA" id="ARBA00004141"/>
    </source>
</evidence>
<dbReference type="GO" id="GO:0016020">
    <property type="term" value="C:membrane"/>
    <property type="evidence" value="ECO:0007669"/>
    <property type="project" value="UniProtKB-SubCell"/>
</dbReference>
<dbReference type="OrthoDB" id="1897891at2"/>
<comment type="caution">
    <text evidence="7">The sequence shown here is derived from an EMBL/GenBank/DDBJ whole genome shotgun (WGS) entry which is preliminary data.</text>
</comment>
<name>A0A4R1M585_9FIRM</name>
<accession>A0A4R1M585</accession>
<feature type="transmembrane region" description="Helical" evidence="5">
    <location>
        <begin position="20"/>
        <end position="40"/>
    </location>
</feature>
<proteinExistence type="predicted"/>
<dbReference type="AlphaFoldDB" id="A0A4R1M585"/>
<dbReference type="EMBL" id="SMGQ01000019">
    <property type="protein sequence ID" value="TCK86747.1"/>
    <property type="molecule type" value="Genomic_DNA"/>
</dbReference>
<keyword evidence="3 5" id="KW-1133">Transmembrane helix</keyword>
<dbReference type="InterPro" id="IPR052902">
    <property type="entry name" value="ABC-2_transporter"/>
</dbReference>
<evidence type="ECO:0000256" key="5">
    <source>
        <dbReference type="SAM" id="Phobius"/>
    </source>
</evidence>
<feature type="transmembrane region" description="Helical" evidence="5">
    <location>
        <begin position="236"/>
        <end position="262"/>
    </location>
</feature>
<feature type="transmembrane region" description="Helical" evidence="5">
    <location>
        <begin position="196"/>
        <end position="215"/>
    </location>
</feature>
<organism evidence="7 8">
    <name type="scientific">Natranaerovirga hydrolytica</name>
    <dbReference type="NCBI Taxonomy" id="680378"/>
    <lineage>
        <taxon>Bacteria</taxon>
        <taxon>Bacillati</taxon>
        <taxon>Bacillota</taxon>
        <taxon>Clostridia</taxon>
        <taxon>Lachnospirales</taxon>
        <taxon>Natranaerovirgaceae</taxon>
        <taxon>Natranaerovirga</taxon>
    </lineage>
</organism>
<dbReference type="PANTHER" id="PTHR43027:SF1">
    <property type="entry name" value="DOXORUBICIN RESISTANCE ABC TRANSPORTER PERMEASE PROTEIN DRRC-RELATED"/>
    <property type="match status" value="1"/>
</dbReference>
<dbReference type="RefSeq" id="WP_132283455.1">
    <property type="nucleotide sequence ID" value="NZ_SMGQ01000019.1"/>
</dbReference>
<dbReference type="InterPro" id="IPR013525">
    <property type="entry name" value="ABC2_TM"/>
</dbReference>
<feature type="domain" description="ABC-2 type transporter transmembrane" evidence="6">
    <location>
        <begin position="22"/>
        <end position="377"/>
    </location>
</feature>
<dbReference type="PANTHER" id="PTHR43027">
    <property type="entry name" value="DOXORUBICIN RESISTANCE ABC TRANSPORTER PERMEASE PROTEIN DRRC-RELATED"/>
    <property type="match status" value="1"/>
</dbReference>